<feature type="non-terminal residue" evidence="1">
    <location>
        <position position="135"/>
    </location>
</feature>
<evidence type="ECO:0000313" key="1">
    <source>
        <dbReference type="EMBL" id="GMT13578.1"/>
    </source>
</evidence>
<feature type="non-terminal residue" evidence="1">
    <location>
        <position position="1"/>
    </location>
</feature>
<protein>
    <submittedName>
        <fullName evidence="1">Uncharacterized protein</fullName>
    </submittedName>
</protein>
<comment type="caution">
    <text evidence="1">The sequence shown here is derived from an EMBL/GenBank/DDBJ whole genome shotgun (WGS) entry which is preliminary data.</text>
</comment>
<proteinExistence type="predicted"/>
<gene>
    <name evidence="1" type="ORF">PFISCL1PPCAC_4875</name>
</gene>
<reference evidence="1" key="1">
    <citation type="submission" date="2023-10" db="EMBL/GenBank/DDBJ databases">
        <title>Genome assembly of Pristionchus species.</title>
        <authorList>
            <person name="Yoshida K."/>
            <person name="Sommer R.J."/>
        </authorList>
    </citation>
    <scope>NUCLEOTIDE SEQUENCE</scope>
    <source>
        <strain evidence="1">RS5133</strain>
    </source>
</reference>
<organism evidence="1 2">
    <name type="scientific">Pristionchus fissidentatus</name>
    <dbReference type="NCBI Taxonomy" id="1538716"/>
    <lineage>
        <taxon>Eukaryota</taxon>
        <taxon>Metazoa</taxon>
        <taxon>Ecdysozoa</taxon>
        <taxon>Nematoda</taxon>
        <taxon>Chromadorea</taxon>
        <taxon>Rhabditida</taxon>
        <taxon>Rhabditina</taxon>
        <taxon>Diplogasteromorpha</taxon>
        <taxon>Diplogasteroidea</taxon>
        <taxon>Neodiplogasteridae</taxon>
        <taxon>Pristionchus</taxon>
    </lineage>
</organism>
<dbReference type="Proteomes" id="UP001432322">
    <property type="component" value="Unassembled WGS sequence"/>
</dbReference>
<dbReference type="AlphaFoldDB" id="A0AAV5V3B9"/>
<accession>A0AAV5V3B9</accession>
<keyword evidence="2" id="KW-1185">Reference proteome</keyword>
<evidence type="ECO:0000313" key="2">
    <source>
        <dbReference type="Proteomes" id="UP001432322"/>
    </source>
</evidence>
<name>A0AAV5V3B9_9BILA</name>
<dbReference type="EMBL" id="BTSY01000002">
    <property type="protein sequence ID" value="GMT13578.1"/>
    <property type="molecule type" value="Genomic_DNA"/>
</dbReference>
<sequence length="135" mass="14265">GGNDVVNCLTGQINITSGGKTVAFDRATFVDSEWYGSTCDGKIYHIDGLNPFFNCYDTVVPTTTATPVDPCLCAYQDTGVASSLPAPSSSCLNNENHVLQCADKISVQIGEGLSSFDKLSCSEGGWYGMNCDGEL</sequence>